<feature type="transmembrane region" description="Helical" evidence="12">
    <location>
        <begin position="1012"/>
        <end position="1028"/>
    </location>
</feature>
<gene>
    <name evidence="15" type="ORF">IAA84_09575</name>
</gene>
<dbReference type="AlphaFoldDB" id="A0A9D1K6E1"/>
<feature type="transmembrane region" description="Helical" evidence="12">
    <location>
        <begin position="515"/>
        <end position="537"/>
    </location>
</feature>
<keyword evidence="7 12" id="KW-1133">Transmembrane helix</keyword>
<feature type="transmembrane region" description="Helical" evidence="12">
    <location>
        <begin position="1170"/>
        <end position="1188"/>
    </location>
</feature>
<evidence type="ECO:0000256" key="8">
    <source>
        <dbReference type="ARBA" id="ARBA00023136"/>
    </source>
</evidence>
<keyword evidence="13" id="KW-0732">Signal</keyword>
<protein>
    <recommendedName>
        <fullName evidence="10">Polyprenol-phosphate-mannose--protein mannosyltransferase</fullName>
    </recommendedName>
    <alternativeName>
        <fullName evidence="11">Protein O-mannosyltransferase</fullName>
    </alternativeName>
</protein>
<evidence type="ECO:0000259" key="14">
    <source>
        <dbReference type="PROSITE" id="PS50022"/>
    </source>
</evidence>
<feature type="transmembrane region" description="Helical" evidence="12">
    <location>
        <begin position="906"/>
        <end position="927"/>
    </location>
</feature>
<feature type="transmembrane region" description="Helical" evidence="12">
    <location>
        <begin position="1049"/>
        <end position="1070"/>
    </location>
</feature>
<feature type="transmembrane region" description="Helical" evidence="12">
    <location>
        <begin position="1145"/>
        <end position="1163"/>
    </location>
</feature>
<dbReference type="InterPro" id="IPR008979">
    <property type="entry name" value="Galactose-bd-like_sf"/>
</dbReference>
<dbReference type="PANTHER" id="PTHR10050">
    <property type="entry name" value="DOLICHYL-PHOSPHATE-MANNOSE--PROTEIN MANNOSYLTRANSFERASE"/>
    <property type="match status" value="1"/>
</dbReference>
<feature type="transmembrane region" description="Helical" evidence="12">
    <location>
        <begin position="361"/>
        <end position="378"/>
    </location>
</feature>
<dbReference type="Proteomes" id="UP000824140">
    <property type="component" value="Unassembled WGS sequence"/>
</dbReference>
<evidence type="ECO:0000256" key="4">
    <source>
        <dbReference type="ARBA" id="ARBA00022676"/>
    </source>
</evidence>
<evidence type="ECO:0000256" key="9">
    <source>
        <dbReference type="ARBA" id="ARBA00023295"/>
    </source>
</evidence>
<keyword evidence="5" id="KW-0808">Transferase</keyword>
<dbReference type="Pfam" id="PF16192">
    <property type="entry name" value="PMT_4TMC"/>
    <property type="match status" value="1"/>
</dbReference>
<sequence length="1266" mass="141418">MRRKLLLCLIALFLFSLPALAEGESKNLLVNGDFTQVENGLPVGWSTYAYFSDPGITHFSCENGVAQIYNLDFNDARFCQTVSVEPGAYYQITCRVKAEAFALEGEGANISIDNTFTKSNTVRETDGEWVTLTLTGQAGPDQTEATVLLRVGFYGAESRVRAWFDSAQMVQLDSAPAGVQAMSFATLAPASEDEVGQNDAFFGEAAASGYETHNELILLAAALFVFLLCAIYTQQFRRARSELQPRNARVVLVTMLLAAFVLRCLIAVSVRGYSVDINCFEAWAYRMLHTGPLEFYSDPSYFCDYPPVYLLLLWPMEALRTAFGVAYDSSAHWLMIKLIPILCDLAGAVCLYAYARRRAGLRVALVLACLYAFQPIAILDSAAWGQVDSVFTLMLVIAAIELVRGRYQIALPLFALAVLTKPQALLFAPLGLVFVVAALARARDRQANLRALAGLAGAFLLFLLTGCVFSSGQNPIAWLWNLYTGTVSGYRYVTINAMNLYELFALNWAPLSNNAAVTAISFALLVAAYLFSFFLALRAKEPKHLFLIAASLIALLFAFGPMMHERYAFPALLLMLMAYAVCRDKRVLYAFTLFTAGMFINVSMILQNGLYEVSRIITGAERFYTCTAAVLNLAGALYLSWTAFDVAARGRVQIFCAPSLPNPHRERLLAPANYRLNLKRLDYLLIAGITLAYSILAFTNLGSTKAPQTAWTSSAPGESITIDLGTEQTFHLTYYGGVSQSTFTVELSLDGETWTEPREAQFSQGLCFRWLWYQPGEMSESGEFTPLQSGYPMQTARYVRLRAERVGLTLHEIAFLDADGAVLPIAGISRDGSAAEFETDFTCLVDEQDTVPPYPSYYNGTYFDEIYHARTAYEHLNGTTAYEWTHPPLGKVLMMVGIKLFGMTPFGWRFMGALMGVLMLPVMYLLARQLTKRTDLSCVATLLLALDSMHFTQTRIATIDSYVVFFIMVMYLFMIRYVQMSFFREPLGKTLVPLGLSGLFMGFAWASKWTGIYASAGLAFLFFLTVYWRAREYFAAENREAVRGFARKLAVTLGCCVVFFVAVPLVIYYFSYYWHMLPSGGLTVRKVWDLQITMFNYHNGLNATHSFASPWYEWPTIVRPMWYYSGADFMPSDMVSSISCMGNPAVWWTGLAAMIACLLHLAASRRVDHGIFIVVVGFASQYLPWVLISRCTFIYHYFASVPFLILAIVLVLSRIRARNARACRYASIALVGAAAVLFAMFYPLESGMPVARSYAQLLRWFNWYNF</sequence>
<dbReference type="EMBL" id="DVJN01000189">
    <property type="protein sequence ID" value="HIS93251.1"/>
    <property type="molecule type" value="Genomic_DNA"/>
</dbReference>
<dbReference type="Pfam" id="PF02366">
    <property type="entry name" value="PMT"/>
    <property type="match status" value="1"/>
</dbReference>
<dbReference type="GO" id="GO:0000030">
    <property type="term" value="F:mannosyltransferase activity"/>
    <property type="evidence" value="ECO:0007669"/>
    <property type="project" value="InterPro"/>
</dbReference>
<dbReference type="Gene3D" id="2.60.120.260">
    <property type="entry name" value="Galactose-binding domain-like"/>
    <property type="match status" value="2"/>
</dbReference>
<evidence type="ECO:0000256" key="3">
    <source>
        <dbReference type="ARBA" id="ARBA00007222"/>
    </source>
</evidence>
<dbReference type="GO" id="GO:0012505">
    <property type="term" value="C:endomembrane system"/>
    <property type="evidence" value="ECO:0007669"/>
    <property type="project" value="UniProtKB-SubCell"/>
</dbReference>
<feature type="domain" description="F5/8 type C" evidence="14">
    <location>
        <begin position="709"/>
        <end position="821"/>
    </location>
</feature>
<feature type="transmembrane region" description="Helical" evidence="12">
    <location>
        <begin position="1225"/>
        <end position="1244"/>
    </location>
</feature>
<accession>A0A9D1K6E1</accession>
<dbReference type="GO" id="GO:0016798">
    <property type="term" value="F:hydrolase activity, acting on glycosyl bonds"/>
    <property type="evidence" value="ECO:0007669"/>
    <property type="project" value="UniProtKB-KW"/>
</dbReference>
<dbReference type="GO" id="GO:0016020">
    <property type="term" value="C:membrane"/>
    <property type="evidence" value="ECO:0007669"/>
    <property type="project" value="InterPro"/>
</dbReference>
<feature type="transmembrane region" description="Helical" evidence="12">
    <location>
        <begin position="589"/>
        <end position="610"/>
    </location>
</feature>
<comment type="caution">
    <text evidence="15">The sequence shown here is derived from an EMBL/GenBank/DDBJ whole genome shotgun (WGS) entry which is preliminary data.</text>
</comment>
<keyword evidence="9" id="KW-0326">Glycosidase</keyword>
<evidence type="ECO:0000256" key="5">
    <source>
        <dbReference type="ARBA" id="ARBA00022679"/>
    </source>
</evidence>
<feature type="transmembrane region" description="Helical" evidence="12">
    <location>
        <begin position="567"/>
        <end position="582"/>
    </location>
</feature>
<evidence type="ECO:0000256" key="1">
    <source>
        <dbReference type="ARBA" id="ARBA00004127"/>
    </source>
</evidence>
<keyword evidence="8 12" id="KW-0472">Membrane</keyword>
<feature type="transmembrane region" description="Helical" evidence="12">
    <location>
        <begin position="333"/>
        <end position="354"/>
    </location>
</feature>
<evidence type="ECO:0000313" key="15">
    <source>
        <dbReference type="EMBL" id="HIS93251.1"/>
    </source>
</evidence>
<dbReference type="PROSITE" id="PS50022">
    <property type="entry name" value="FA58C_3"/>
    <property type="match status" value="1"/>
</dbReference>
<dbReference type="InterPro" id="IPR027005">
    <property type="entry name" value="PMT-like"/>
</dbReference>
<feature type="transmembrane region" description="Helical" evidence="12">
    <location>
        <begin position="683"/>
        <end position="702"/>
    </location>
</feature>
<feature type="transmembrane region" description="Helical" evidence="12">
    <location>
        <begin position="622"/>
        <end position="641"/>
    </location>
</feature>
<comment type="similarity">
    <text evidence="3">Belongs to the glycosyltransferase 39 family.</text>
</comment>
<feature type="transmembrane region" description="Helical" evidence="12">
    <location>
        <begin position="216"/>
        <end position="236"/>
    </location>
</feature>
<feature type="transmembrane region" description="Helical" evidence="12">
    <location>
        <begin position="1194"/>
        <end position="1213"/>
    </location>
</feature>
<feature type="transmembrane region" description="Helical" evidence="12">
    <location>
        <begin position="959"/>
        <end position="978"/>
    </location>
</feature>
<keyword evidence="9" id="KW-0378">Hydrolase</keyword>
<name>A0A9D1K6E1_9FIRM</name>
<evidence type="ECO:0000256" key="7">
    <source>
        <dbReference type="ARBA" id="ARBA00022989"/>
    </source>
</evidence>
<evidence type="ECO:0000256" key="11">
    <source>
        <dbReference type="ARBA" id="ARBA00093644"/>
    </source>
</evidence>
<feature type="transmembrane region" description="Helical" evidence="12">
    <location>
        <begin position="544"/>
        <end position="561"/>
    </location>
</feature>
<feature type="transmembrane region" description="Helical" evidence="12">
    <location>
        <begin position="248"/>
        <end position="268"/>
    </location>
</feature>
<keyword evidence="4" id="KW-0328">Glycosyltransferase</keyword>
<feature type="chain" id="PRO_5039688158" description="Polyprenol-phosphate-mannose--protein mannosyltransferase" evidence="13">
    <location>
        <begin position="22"/>
        <end position="1266"/>
    </location>
</feature>
<organism evidence="15 16">
    <name type="scientific">Candidatus Alectryocaccomicrobium excrementavium</name>
    <dbReference type="NCBI Taxonomy" id="2840668"/>
    <lineage>
        <taxon>Bacteria</taxon>
        <taxon>Bacillati</taxon>
        <taxon>Bacillota</taxon>
        <taxon>Clostridia</taxon>
        <taxon>Candidatus Alectryocaccomicrobium</taxon>
    </lineage>
</organism>
<reference evidence="15" key="2">
    <citation type="journal article" date="2021" name="PeerJ">
        <title>Extensive microbial diversity within the chicken gut microbiome revealed by metagenomics and culture.</title>
        <authorList>
            <person name="Gilroy R."/>
            <person name="Ravi A."/>
            <person name="Getino M."/>
            <person name="Pursley I."/>
            <person name="Horton D.L."/>
            <person name="Alikhan N.F."/>
            <person name="Baker D."/>
            <person name="Gharbi K."/>
            <person name="Hall N."/>
            <person name="Watson M."/>
            <person name="Adriaenssens E.M."/>
            <person name="Foster-Nyarko E."/>
            <person name="Jarju S."/>
            <person name="Secka A."/>
            <person name="Antonio M."/>
            <person name="Oren A."/>
            <person name="Chaudhuri R.R."/>
            <person name="La Ragione R."/>
            <person name="Hildebrand F."/>
            <person name="Pallen M.J."/>
        </authorList>
    </citation>
    <scope>NUCLEOTIDE SEQUENCE</scope>
    <source>
        <strain evidence="15">13766</strain>
    </source>
</reference>
<comment type="pathway">
    <text evidence="2">Protein modification; protein glycosylation.</text>
</comment>
<evidence type="ECO:0000256" key="2">
    <source>
        <dbReference type="ARBA" id="ARBA00004922"/>
    </source>
</evidence>
<dbReference type="SUPFAM" id="SSF49785">
    <property type="entry name" value="Galactose-binding domain-like"/>
    <property type="match status" value="2"/>
</dbReference>
<dbReference type="InterPro" id="IPR000421">
    <property type="entry name" value="FA58C"/>
</dbReference>
<evidence type="ECO:0000256" key="6">
    <source>
        <dbReference type="ARBA" id="ARBA00022692"/>
    </source>
</evidence>
<dbReference type="InterPro" id="IPR032421">
    <property type="entry name" value="PMT_4TMC"/>
</dbReference>
<feature type="transmembrane region" description="Helical" evidence="12">
    <location>
        <begin position="449"/>
        <end position="469"/>
    </location>
</feature>
<feature type="signal peptide" evidence="13">
    <location>
        <begin position="1"/>
        <end position="21"/>
    </location>
</feature>
<evidence type="ECO:0000256" key="12">
    <source>
        <dbReference type="SAM" id="Phobius"/>
    </source>
</evidence>
<dbReference type="InterPro" id="IPR003342">
    <property type="entry name" value="ArnT-like_N"/>
</dbReference>
<evidence type="ECO:0000256" key="13">
    <source>
        <dbReference type="SAM" id="SignalP"/>
    </source>
</evidence>
<dbReference type="GO" id="GO:0006493">
    <property type="term" value="P:protein O-linked glycosylation"/>
    <property type="evidence" value="ECO:0007669"/>
    <property type="project" value="InterPro"/>
</dbReference>
<evidence type="ECO:0000256" key="10">
    <source>
        <dbReference type="ARBA" id="ARBA00093617"/>
    </source>
</evidence>
<proteinExistence type="inferred from homology"/>
<reference evidence="15" key="1">
    <citation type="submission" date="2020-10" db="EMBL/GenBank/DDBJ databases">
        <authorList>
            <person name="Gilroy R."/>
        </authorList>
    </citation>
    <scope>NUCLEOTIDE SEQUENCE</scope>
    <source>
        <strain evidence="15">13766</strain>
    </source>
</reference>
<feature type="transmembrane region" description="Helical" evidence="12">
    <location>
        <begin position="424"/>
        <end position="443"/>
    </location>
</feature>
<comment type="subcellular location">
    <subcellularLocation>
        <location evidence="1">Endomembrane system</location>
        <topology evidence="1">Multi-pass membrane protein</topology>
    </subcellularLocation>
</comment>
<keyword evidence="6 12" id="KW-0812">Transmembrane</keyword>
<evidence type="ECO:0000313" key="16">
    <source>
        <dbReference type="Proteomes" id="UP000824140"/>
    </source>
</evidence>